<dbReference type="Gene3D" id="3.40.50.300">
    <property type="entry name" value="P-loop containing nucleotide triphosphate hydrolases"/>
    <property type="match status" value="2"/>
</dbReference>
<comment type="caution">
    <text evidence="3">The sequence shown here is derived from an EMBL/GenBank/DDBJ whole genome shotgun (WGS) entry which is preliminary data.</text>
</comment>
<accession>A0A1F6UUK8</accession>
<dbReference type="InterPro" id="IPR027417">
    <property type="entry name" value="P-loop_NTPase"/>
</dbReference>
<dbReference type="EMBL" id="MFTI01000006">
    <property type="protein sequence ID" value="OGI61081.1"/>
    <property type="molecule type" value="Genomic_DNA"/>
</dbReference>
<dbReference type="STRING" id="1801732.A2814_01950"/>
<feature type="domain" description="RecF/RecN/SMC N-terminal" evidence="2">
    <location>
        <begin position="3"/>
        <end position="742"/>
    </location>
</feature>
<proteinExistence type="predicted"/>
<organism evidence="3 4">
    <name type="scientific">Candidatus Nomurabacteria bacterium RIFCSPHIGHO2_01_FULL_38_19</name>
    <dbReference type="NCBI Taxonomy" id="1801732"/>
    <lineage>
        <taxon>Bacteria</taxon>
        <taxon>Candidatus Nomuraibacteriota</taxon>
    </lineage>
</organism>
<dbReference type="AlphaFoldDB" id="A0A1F6UUK8"/>
<evidence type="ECO:0000313" key="3">
    <source>
        <dbReference type="EMBL" id="OGI61081.1"/>
    </source>
</evidence>
<sequence>MRLKTLEINGFKSFAQKSILEFDNPIVCIVGPNGSGKSNVVEAFRYVLGEQSMKSMRGKSGLDLIFKGSKSLPKGTRASATIYFNNSDKIFKFANNAGENINLNYATISISRQVFSDGLNKYILNGIEVRLKDIHNLLASVNIGSSGHHIISQGETDRILNANPKERREMIEDALGLKIYQYKIKESERKLERTSENMKEVAILRRENAPHLNFLKKQVEKFEKAKEMQINLARLYGEYLKKENIYLEEEKSNLSGEKNKISTELANLQKKISNTEDESFTQGSKKIERLRNAEKKINEIRGLKNEIERKLGRIEGMIEMEEHRLEKEPEALVMSQEEVQTIISEINDSIDLAMVKENISEIKPILQKIKDILNKFNKKRDSDDSLQNLEHLKKSQREVLGEMQKIEGREQELFEEIETLKKAINQEMESLRDLERERFNFKVRHQEFASALELVNLKAENLKSQKEAFENEIKEGVALIGWQILSYKDFKLEESIEKNTQEELKRKIEHVKIKLEDAGLGSGAEIMQEFKEVTERDNFLAKEMEDLTKSVESLVKLIADLKEKIDIEFKEGVKKINVEFKEFFSLMFGGGTGSLAIVTSEKKKRKNKLEAEDEFADADPRYAEGSGEARSFGEAMEDTAPEQGIEINVSLPHKKVKELHALSGGERSLTSIAILFAMSQVNPPPFLVLDETDAALDEANSRKYGNMLEKLSKHSQLVVVTHNRETMSRAGVLYGVTIGADEASKLLSVKFDEATQIAK</sequence>
<protein>
    <recommendedName>
        <fullName evidence="2">RecF/RecN/SMC N-terminal domain-containing protein</fullName>
    </recommendedName>
</protein>
<evidence type="ECO:0000313" key="4">
    <source>
        <dbReference type="Proteomes" id="UP000177869"/>
    </source>
</evidence>
<feature type="coiled-coil region" evidence="1">
    <location>
        <begin position="251"/>
        <end position="313"/>
    </location>
</feature>
<keyword evidence="1" id="KW-0175">Coiled coil</keyword>
<name>A0A1F6UUK8_9BACT</name>
<feature type="coiled-coil region" evidence="1">
    <location>
        <begin position="403"/>
        <end position="479"/>
    </location>
</feature>
<evidence type="ECO:0000259" key="2">
    <source>
        <dbReference type="Pfam" id="PF02463"/>
    </source>
</evidence>
<gene>
    <name evidence="3" type="ORF">A2814_01950</name>
</gene>
<dbReference type="SUPFAM" id="SSF52540">
    <property type="entry name" value="P-loop containing nucleoside triphosphate hydrolases"/>
    <property type="match status" value="1"/>
</dbReference>
<dbReference type="PANTHER" id="PTHR43977">
    <property type="entry name" value="STRUCTURAL MAINTENANCE OF CHROMOSOMES PROTEIN 3"/>
    <property type="match status" value="1"/>
</dbReference>
<evidence type="ECO:0000256" key="1">
    <source>
        <dbReference type="SAM" id="Coils"/>
    </source>
</evidence>
<dbReference type="Pfam" id="PF02463">
    <property type="entry name" value="SMC_N"/>
    <property type="match status" value="1"/>
</dbReference>
<dbReference type="InterPro" id="IPR003395">
    <property type="entry name" value="RecF/RecN/SMC_N"/>
</dbReference>
<dbReference type="Proteomes" id="UP000177869">
    <property type="component" value="Unassembled WGS sequence"/>
</dbReference>
<feature type="coiled-coil region" evidence="1">
    <location>
        <begin position="177"/>
        <end position="204"/>
    </location>
</feature>
<reference evidence="3 4" key="1">
    <citation type="journal article" date="2016" name="Nat. Commun.">
        <title>Thousands of microbial genomes shed light on interconnected biogeochemical processes in an aquifer system.</title>
        <authorList>
            <person name="Anantharaman K."/>
            <person name="Brown C.T."/>
            <person name="Hug L.A."/>
            <person name="Sharon I."/>
            <person name="Castelle C.J."/>
            <person name="Probst A.J."/>
            <person name="Thomas B.C."/>
            <person name="Singh A."/>
            <person name="Wilkins M.J."/>
            <person name="Karaoz U."/>
            <person name="Brodie E.L."/>
            <person name="Williams K.H."/>
            <person name="Hubbard S.S."/>
            <person name="Banfield J.F."/>
        </authorList>
    </citation>
    <scope>NUCLEOTIDE SEQUENCE [LARGE SCALE GENOMIC DNA]</scope>
</reference>